<dbReference type="Gramene" id="Pp3c4_23930V3.1">
    <property type="protein sequence ID" value="Pp3c4_23930V3.1"/>
    <property type="gene ID" value="Pp3c4_23930"/>
</dbReference>
<dbReference type="SMART" id="SM00380">
    <property type="entry name" value="AP2"/>
    <property type="match status" value="1"/>
</dbReference>
<feature type="region of interest" description="Disordered" evidence="6">
    <location>
        <begin position="283"/>
        <end position="344"/>
    </location>
</feature>
<dbReference type="GO" id="GO:0005634">
    <property type="term" value="C:nucleus"/>
    <property type="evidence" value="ECO:0007669"/>
    <property type="project" value="UniProtKB-SubCell"/>
</dbReference>
<dbReference type="Gene3D" id="3.30.730.10">
    <property type="entry name" value="AP2/ERF domain"/>
    <property type="match status" value="1"/>
</dbReference>
<evidence type="ECO:0000313" key="9">
    <source>
        <dbReference type="EnsemblPlants" id="Pp3c4_23930V3.1"/>
    </source>
</evidence>
<keyword evidence="10" id="KW-1185">Reference proteome</keyword>
<dbReference type="OrthoDB" id="10648651at2759"/>
<reference evidence="9" key="3">
    <citation type="submission" date="2020-12" db="UniProtKB">
        <authorList>
            <consortium name="EnsemblPlants"/>
        </authorList>
    </citation>
    <scope>IDENTIFICATION</scope>
</reference>
<protein>
    <recommendedName>
        <fullName evidence="7">AP2/ERF domain-containing protein</fullName>
    </recommendedName>
</protein>
<dbReference type="Proteomes" id="UP000006727">
    <property type="component" value="Chromosome 4"/>
</dbReference>
<proteinExistence type="predicted"/>
<dbReference type="EMBL" id="ABEU02000004">
    <property type="protein sequence ID" value="PNR55772.1"/>
    <property type="molecule type" value="Genomic_DNA"/>
</dbReference>
<keyword evidence="3" id="KW-0238">DNA-binding</keyword>
<dbReference type="PRINTS" id="PR00367">
    <property type="entry name" value="ETHRSPELEMNT"/>
</dbReference>
<keyword evidence="5" id="KW-0539">Nucleus</keyword>
<dbReference type="GeneID" id="112281055"/>
<dbReference type="SUPFAM" id="SSF54171">
    <property type="entry name" value="DNA-binding domain"/>
    <property type="match status" value="1"/>
</dbReference>
<dbReference type="GO" id="GO:0003677">
    <property type="term" value="F:DNA binding"/>
    <property type="evidence" value="ECO:0007669"/>
    <property type="project" value="UniProtKB-KW"/>
</dbReference>
<dbReference type="PROSITE" id="PS51032">
    <property type="entry name" value="AP2_ERF"/>
    <property type="match status" value="1"/>
</dbReference>
<dbReference type="AlphaFoldDB" id="A0A2K1KPR2"/>
<evidence type="ECO:0000259" key="7">
    <source>
        <dbReference type="PROSITE" id="PS51032"/>
    </source>
</evidence>
<reference evidence="8 10" key="1">
    <citation type="journal article" date="2008" name="Science">
        <title>The Physcomitrella genome reveals evolutionary insights into the conquest of land by plants.</title>
        <authorList>
            <person name="Rensing S."/>
            <person name="Lang D."/>
            <person name="Zimmer A."/>
            <person name="Terry A."/>
            <person name="Salamov A."/>
            <person name="Shapiro H."/>
            <person name="Nishiyama T."/>
            <person name="Perroud P.-F."/>
            <person name="Lindquist E."/>
            <person name="Kamisugi Y."/>
            <person name="Tanahashi T."/>
            <person name="Sakakibara K."/>
            <person name="Fujita T."/>
            <person name="Oishi K."/>
            <person name="Shin-I T."/>
            <person name="Kuroki Y."/>
            <person name="Toyoda A."/>
            <person name="Suzuki Y."/>
            <person name="Hashimoto A."/>
            <person name="Yamaguchi K."/>
            <person name="Sugano A."/>
            <person name="Kohara Y."/>
            <person name="Fujiyama A."/>
            <person name="Anterola A."/>
            <person name="Aoki S."/>
            <person name="Ashton N."/>
            <person name="Barbazuk W.B."/>
            <person name="Barker E."/>
            <person name="Bennetzen J."/>
            <person name="Bezanilla M."/>
            <person name="Blankenship R."/>
            <person name="Cho S.H."/>
            <person name="Dutcher S."/>
            <person name="Estelle M."/>
            <person name="Fawcett J.A."/>
            <person name="Gundlach H."/>
            <person name="Hanada K."/>
            <person name="Heyl A."/>
            <person name="Hicks K.A."/>
            <person name="Hugh J."/>
            <person name="Lohr M."/>
            <person name="Mayer K."/>
            <person name="Melkozernov A."/>
            <person name="Murata T."/>
            <person name="Nelson D."/>
            <person name="Pils B."/>
            <person name="Prigge M."/>
            <person name="Reiss B."/>
            <person name="Renner T."/>
            <person name="Rombauts S."/>
            <person name="Rushton P."/>
            <person name="Sanderfoot A."/>
            <person name="Schween G."/>
            <person name="Shiu S.-H."/>
            <person name="Stueber K."/>
            <person name="Theodoulou F.L."/>
            <person name="Tu H."/>
            <person name="Van de Peer Y."/>
            <person name="Verrier P.J."/>
            <person name="Waters E."/>
            <person name="Wood A."/>
            <person name="Yang L."/>
            <person name="Cove D."/>
            <person name="Cuming A."/>
            <person name="Hasebe M."/>
            <person name="Lucas S."/>
            <person name="Mishler D.B."/>
            <person name="Reski R."/>
            <person name="Grigoriev I."/>
            <person name="Quatrano R.S."/>
            <person name="Boore J.L."/>
        </authorList>
    </citation>
    <scope>NUCLEOTIDE SEQUENCE [LARGE SCALE GENOMIC DNA]</scope>
    <source>
        <strain evidence="9 10">cv. Gransden 2004</strain>
    </source>
</reference>
<dbReference type="Pfam" id="PF00847">
    <property type="entry name" value="AP2"/>
    <property type="match status" value="1"/>
</dbReference>
<dbReference type="PANTHER" id="PTHR31190:SF173">
    <property type="entry name" value="PATHOGENESIS-RELATED GENES TRANSCRIPTIONAL ACTIVATOR PTI5"/>
    <property type="match status" value="1"/>
</dbReference>
<evidence type="ECO:0000313" key="8">
    <source>
        <dbReference type="EMBL" id="PNR55772.1"/>
    </source>
</evidence>
<dbReference type="EnsemblPlants" id="Pp3c4_23930V3.1">
    <property type="protein sequence ID" value="Pp3c4_23930V3.1"/>
    <property type="gene ID" value="Pp3c4_23930"/>
</dbReference>
<accession>A0A2K1KPR2</accession>
<dbReference type="GO" id="GO:0003700">
    <property type="term" value="F:DNA-binding transcription factor activity"/>
    <property type="evidence" value="ECO:0007669"/>
    <property type="project" value="InterPro"/>
</dbReference>
<feature type="domain" description="AP2/ERF" evidence="7">
    <location>
        <begin position="210"/>
        <end position="268"/>
    </location>
</feature>
<dbReference type="Gramene" id="Pp3c4_23930V3.2">
    <property type="protein sequence ID" value="Pp3c4_23930V3.2"/>
    <property type="gene ID" value="Pp3c4_23930"/>
</dbReference>
<keyword evidence="2" id="KW-0805">Transcription regulation</keyword>
<comment type="subcellular location">
    <subcellularLocation>
        <location evidence="1">Nucleus</location>
    </subcellularLocation>
</comment>
<dbReference type="RefSeq" id="XP_024372983.1">
    <property type="nucleotide sequence ID" value="XM_024517215.2"/>
</dbReference>
<dbReference type="InterPro" id="IPR001471">
    <property type="entry name" value="AP2/ERF_dom"/>
</dbReference>
<feature type="compositionally biased region" description="Low complexity" evidence="6">
    <location>
        <begin position="283"/>
        <end position="303"/>
    </location>
</feature>
<dbReference type="InterPro" id="IPR036955">
    <property type="entry name" value="AP2/ERF_dom_sf"/>
</dbReference>
<dbReference type="EnsemblPlants" id="Pp3c4_23930V3.2">
    <property type="protein sequence ID" value="Pp3c4_23930V3.2"/>
    <property type="gene ID" value="Pp3c4_23930"/>
</dbReference>
<dbReference type="InterPro" id="IPR016177">
    <property type="entry name" value="DNA-bd_dom_sf"/>
</dbReference>
<dbReference type="KEGG" id="ppp:112281055"/>
<evidence type="ECO:0000313" key="10">
    <source>
        <dbReference type="Proteomes" id="UP000006727"/>
    </source>
</evidence>
<dbReference type="GO" id="GO:0009873">
    <property type="term" value="P:ethylene-activated signaling pathway"/>
    <property type="evidence" value="ECO:0007669"/>
    <property type="project" value="InterPro"/>
</dbReference>
<evidence type="ECO:0000256" key="6">
    <source>
        <dbReference type="SAM" id="MobiDB-lite"/>
    </source>
</evidence>
<gene>
    <name evidence="9" type="primary">LOC112281055</name>
    <name evidence="8" type="ORF">PHYPA_006669</name>
</gene>
<organism evidence="8">
    <name type="scientific">Physcomitrium patens</name>
    <name type="common">Spreading-leaved earth moss</name>
    <name type="synonym">Physcomitrella patens</name>
    <dbReference type="NCBI Taxonomy" id="3218"/>
    <lineage>
        <taxon>Eukaryota</taxon>
        <taxon>Viridiplantae</taxon>
        <taxon>Streptophyta</taxon>
        <taxon>Embryophyta</taxon>
        <taxon>Bryophyta</taxon>
        <taxon>Bryophytina</taxon>
        <taxon>Bryopsida</taxon>
        <taxon>Funariidae</taxon>
        <taxon>Funariales</taxon>
        <taxon>Funariaceae</taxon>
        <taxon>Physcomitrium</taxon>
    </lineage>
</organism>
<name>A0A2K1KPR2_PHYPA</name>
<reference evidence="8 10" key="2">
    <citation type="journal article" date="2018" name="Plant J.">
        <title>The Physcomitrella patens chromosome-scale assembly reveals moss genome structure and evolution.</title>
        <authorList>
            <person name="Lang D."/>
            <person name="Ullrich K.K."/>
            <person name="Murat F."/>
            <person name="Fuchs J."/>
            <person name="Jenkins J."/>
            <person name="Haas F.B."/>
            <person name="Piednoel M."/>
            <person name="Gundlach H."/>
            <person name="Van Bel M."/>
            <person name="Meyberg R."/>
            <person name="Vives C."/>
            <person name="Morata J."/>
            <person name="Symeonidi A."/>
            <person name="Hiss M."/>
            <person name="Muchero W."/>
            <person name="Kamisugi Y."/>
            <person name="Saleh O."/>
            <person name="Blanc G."/>
            <person name="Decker E.L."/>
            <person name="van Gessel N."/>
            <person name="Grimwood J."/>
            <person name="Hayes R.D."/>
            <person name="Graham S.W."/>
            <person name="Gunter L.E."/>
            <person name="McDaniel S.F."/>
            <person name="Hoernstein S.N.W."/>
            <person name="Larsson A."/>
            <person name="Li F.W."/>
            <person name="Perroud P.F."/>
            <person name="Phillips J."/>
            <person name="Ranjan P."/>
            <person name="Rokshar D.S."/>
            <person name="Rothfels C.J."/>
            <person name="Schneider L."/>
            <person name="Shu S."/>
            <person name="Stevenson D.W."/>
            <person name="Thummler F."/>
            <person name="Tillich M."/>
            <person name="Villarreal Aguilar J.C."/>
            <person name="Widiez T."/>
            <person name="Wong G.K."/>
            <person name="Wymore A."/>
            <person name="Zhang Y."/>
            <person name="Zimmer A.D."/>
            <person name="Quatrano R.S."/>
            <person name="Mayer K.F.X."/>
            <person name="Goodstein D."/>
            <person name="Casacuberta J.M."/>
            <person name="Vandepoele K."/>
            <person name="Reski R."/>
            <person name="Cuming A.C."/>
            <person name="Tuskan G.A."/>
            <person name="Maumus F."/>
            <person name="Salse J."/>
            <person name="Schmutz J."/>
            <person name="Rensing S.A."/>
        </authorList>
    </citation>
    <scope>NUCLEOTIDE SEQUENCE [LARGE SCALE GENOMIC DNA]</scope>
    <source>
        <strain evidence="9 10">cv. Gransden 2004</strain>
    </source>
</reference>
<dbReference type="InterPro" id="IPR044808">
    <property type="entry name" value="ERF_plant"/>
</dbReference>
<dbReference type="PANTHER" id="PTHR31190">
    <property type="entry name" value="DNA-BINDING DOMAIN"/>
    <property type="match status" value="1"/>
</dbReference>
<keyword evidence="4" id="KW-0804">Transcription</keyword>
<evidence type="ECO:0000256" key="2">
    <source>
        <dbReference type="ARBA" id="ARBA00023015"/>
    </source>
</evidence>
<sequence length="492" mass="53658">MSVMVATPPCTPRTLQRWKLEEFQHYLLEEDDNLWITEEELMPSQQMENSEELSAEAFLDTLTSPSHTPKSPGLLPSWSSDELRSLDLSDQVRAQSMLDDLCNVMQAFSGQHSVQSRVHNLFPAIPDNLSSSSVGPSYTRSCNGDSEHIDFAESYLEDDDAQAWIESFGTEPQASSPSQEEGCMPKKDDVPLRANLQTLQVNSKRTRLFNYRGVRRRPWGKFAAEIRDSSQNGARIWLGTYETAEAAAVAYDHAAFEMRGCKALLNFPLNAHIYSANLAAKKSAGSSPKSANSSKSPSKTSAPLRSSGREQGKSSSAGTPAEKFSKPKSPSTNSKFPKRANPPALAEPAQFTNLNQTSVQKVEAELAAQTLASSMAVVSPQLLQMKAAMMQKATGLITICSLMQLLGGMSSPACSASYGTLPQLPQRGFSYLEQAALINALHQEQNYGFPSTSAGLKRSRSAESFADPASLWEPSSKKVFRRTAAMGSSTLY</sequence>
<dbReference type="PaxDb" id="3218-PP1S60_148V6.1"/>
<dbReference type="CDD" id="cd00018">
    <property type="entry name" value="AP2"/>
    <property type="match status" value="1"/>
</dbReference>
<evidence type="ECO:0000256" key="1">
    <source>
        <dbReference type="ARBA" id="ARBA00004123"/>
    </source>
</evidence>
<evidence type="ECO:0000256" key="3">
    <source>
        <dbReference type="ARBA" id="ARBA00023125"/>
    </source>
</evidence>
<dbReference type="FunFam" id="3.30.730.10:FF:000001">
    <property type="entry name" value="Ethylene-responsive transcription factor 2"/>
    <property type="match status" value="1"/>
</dbReference>
<evidence type="ECO:0000256" key="4">
    <source>
        <dbReference type="ARBA" id="ARBA00023163"/>
    </source>
</evidence>
<evidence type="ECO:0000256" key="5">
    <source>
        <dbReference type="ARBA" id="ARBA00023242"/>
    </source>
</evidence>